<proteinExistence type="predicted"/>
<name>A0A8A1LKR4_AJEC8</name>
<evidence type="ECO:0000313" key="1">
    <source>
        <dbReference type="EMBL" id="QSS54060.1"/>
    </source>
</evidence>
<gene>
    <name evidence="1" type="ORF">I7I53_01504</name>
</gene>
<dbReference type="AlphaFoldDB" id="A0A8A1LKR4"/>
<dbReference type="EMBL" id="CP069104">
    <property type="protein sequence ID" value="QSS54060.1"/>
    <property type="molecule type" value="Genomic_DNA"/>
</dbReference>
<protein>
    <submittedName>
        <fullName evidence="1">Uncharacterized protein</fullName>
    </submittedName>
</protein>
<accession>A0A8A1LKR4</accession>
<dbReference type="Proteomes" id="UP000663419">
    <property type="component" value="Chromosome 3"/>
</dbReference>
<organism evidence="1 2">
    <name type="scientific">Ajellomyces capsulatus (strain H88)</name>
    <name type="common">Darling's disease fungus</name>
    <name type="synonym">Histoplasma capsulatum</name>
    <dbReference type="NCBI Taxonomy" id="544711"/>
    <lineage>
        <taxon>Eukaryota</taxon>
        <taxon>Fungi</taxon>
        <taxon>Dikarya</taxon>
        <taxon>Ascomycota</taxon>
        <taxon>Pezizomycotina</taxon>
        <taxon>Eurotiomycetes</taxon>
        <taxon>Eurotiomycetidae</taxon>
        <taxon>Onygenales</taxon>
        <taxon>Ajellomycetaceae</taxon>
        <taxon>Histoplasma</taxon>
    </lineage>
</organism>
<sequence length="62" mass="7183">MNEIIEFITASKVNHRMSYKRLIVILHLEINEKCLGRALKIRGYSHRIALQKPPLSIQVQGI</sequence>
<reference evidence="1" key="1">
    <citation type="submission" date="2021-01" db="EMBL/GenBank/DDBJ databases">
        <title>Chromosome-level genome assembly of a human fungal pathogen reveals clustering of transcriptionally co-regulated genes.</title>
        <authorList>
            <person name="Voorhies M."/>
            <person name="Cohen S."/>
            <person name="Shea T.P."/>
            <person name="Petrus S."/>
            <person name="Munoz J.F."/>
            <person name="Poplawski S."/>
            <person name="Goldman W.E."/>
            <person name="Michael T."/>
            <person name="Cuomo C.A."/>
            <person name="Sil A."/>
            <person name="Beyhan S."/>
        </authorList>
    </citation>
    <scope>NUCLEOTIDE SEQUENCE</scope>
    <source>
        <strain evidence="1">H88</strain>
    </source>
</reference>
<dbReference type="VEuPathDB" id="FungiDB:I7I53_01504"/>
<evidence type="ECO:0000313" key="2">
    <source>
        <dbReference type="Proteomes" id="UP000663419"/>
    </source>
</evidence>